<dbReference type="Gene3D" id="2.160.20.110">
    <property type="match status" value="2"/>
</dbReference>
<dbReference type="InterPro" id="IPR003961">
    <property type="entry name" value="FN3_dom"/>
</dbReference>
<keyword evidence="4" id="KW-0119">Carbohydrate metabolism</keyword>
<accession>A0A1V4H5Y8</accession>
<dbReference type="GO" id="GO:0030313">
    <property type="term" value="C:cell envelope"/>
    <property type="evidence" value="ECO:0007669"/>
    <property type="project" value="UniProtKB-SubCell"/>
</dbReference>
<dbReference type="GO" id="GO:0030245">
    <property type="term" value="P:cellulose catabolic process"/>
    <property type="evidence" value="ECO:0007669"/>
    <property type="project" value="UniProtKB-KW"/>
</dbReference>
<proteinExistence type="predicted"/>
<dbReference type="PROSITE" id="PS51272">
    <property type="entry name" value="SLH"/>
    <property type="match status" value="3"/>
</dbReference>
<dbReference type="STRING" id="1469647.BC351_14130"/>
<protein>
    <submittedName>
        <fullName evidence="9">Uncharacterized protein</fullName>
    </submittedName>
</protein>
<dbReference type="PROSITE" id="PS50853">
    <property type="entry name" value="FN3"/>
    <property type="match status" value="1"/>
</dbReference>
<evidence type="ECO:0000313" key="9">
    <source>
        <dbReference type="EMBL" id="OPH46621.1"/>
    </source>
</evidence>
<keyword evidence="3" id="KW-0136">Cellulose degradation</keyword>
<dbReference type="InterPro" id="IPR042229">
    <property type="entry name" value="Listeria/Bacterioides_rpt_sf"/>
</dbReference>
<dbReference type="InterPro" id="IPR025883">
    <property type="entry name" value="Cadherin-like_domain"/>
</dbReference>
<dbReference type="InterPro" id="IPR005102">
    <property type="entry name" value="Carbo-bd_X2"/>
</dbReference>
<dbReference type="Gene3D" id="2.60.40.10">
    <property type="entry name" value="Immunoglobulins"/>
    <property type="match status" value="3"/>
</dbReference>
<evidence type="ECO:0000256" key="6">
    <source>
        <dbReference type="SAM" id="MobiDB-lite"/>
    </source>
</evidence>
<dbReference type="PANTHER" id="PTHR43308:SF5">
    <property type="entry name" value="S-LAYER PROTEIN _ PEPTIDOGLYCAN ENDO-BETA-N-ACETYLGLUCOSAMINIDASE"/>
    <property type="match status" value="1"/>
</dbReference>
<dbReference type="InterPro" id="IPR013378">
    <property type="entry name" value="InlB-like_B-rpt"/>
</dbReference>
<evidence type="ECO:0000256" key="3">
    <source>
        <dbReference type="ARBA" id="ARBA00023001"/>
    </source>
</evidence>
<keyword evidence="10" id="KW-1185">Reference proteome</keyword>
<reference evidence="10" key="1">
    <citation type="submission" date="2016-07" db="EMBL/GenBank/DDBJ databases">
        <authorList>
            <person name="Florea S."/>
            <person name="Webb J.S."/>
            <person name="Jaromczyk J."/>
            <person name="Schardl C.L."/>
        </authorList>
    </citation>
    <scope>NUCLEOTIDE SEQUENCE [LARGE SCALE GENOMIC DNA]</scope>
    <source>
        <strain evidence="10">CY1</strain>
    </source>
</reference>
<dbReference type="RefSeq" id="WP_158082397.1">
    <property type="nucleotide sequence ID" value="NZ_MBTG01000073.1"/>
</dbReference>
<feature type="region of interest" description="Disordered" evidence="6">
    <location>
        <begin position="828"/>
        <end position="847"/>
    </location>
</feature>
<dbReference type="PANTHER" id="PTHR43308">
    <property type="entry name" value="OUTER MEMBRANE PROTEIN ALPHA-RELATED"/>
    <property type="match status" value="1"/>
</dbReference>
<evidence type="ECO:0000313" key="10">
    <source>
        <dbReference type="Proteomes" id="UP000190626"/>
    </source>
</evidence>
<dbReference type="Pfam" id="PF07581">
    <property type="entry name" value="Glug"/>
    <property type="match status" value="2"/>
</dbReference>
<dbReference type="AlphaFoldDB" id="A0A1V4H5Y8"/>
<dbReference type="SUPFAM" id="SSF81296">
    <property type="entry name" value="E set domains"/>
    <property type="match status" value="1"/>
</dbReference>
<dbReference type="InterPro" id="IPR036116">
    <property type="entry name" value="FN3_sf"/>
</dbReference>
<comment type="subcellular location">
    <subcellularLocation>
        <location evidence="1">Cell envelope</location>
    </subcellularLocation>
</comment>
<sequence>MIKNMIRKIVACLLVIVIGGLLPLQYGKVQAAGPFSGGSGTTQDPWIITTPAQLDAVRNNLSAYYKLGSDIDVTNDTQNSAGLFYNSGAGWVPIGTSSAAFTGALDGGGNKIIGLRINRPATDYLGLFGKVASRGVVRNIGLESINVRGNNYLGGLVGDNAGGTISNVYVTTSSVSGGGMGGYVGGLAGYNESSGTISNAYAAVTVSGGTMVGGLVGYNSSTISNAYATGYVSGGGTYVGGLVGDNVGTISDVFATGSVSGTTGVGGLVGFNNSAYSVIRNAYATGSARGTDSVGGLIGDNFGGAISNAYATGSVSGTGSNLGGLVGKHTPSAPTSNLFYDKNTTGRSDTKLGVPKTTTEMKTQSTYSGWDFTTVWILSSSANNGYPVLLQLCTITYNSNGADGGTAPTDNNEYARGESIKVPGNTGNLVKTGYTFAGWNTMADGKGTSYAEGSTFKLGMSNATLYAKWTLNKYMVSFNVNGGSAAASQTVPHNEYAVKPTSDPTKPGYNFAGWYMDGTYATVFDFANMAITGDTTIYAKWTAVPNSTINPATGSFDKLISAQADVTTTMTLNGNTLTDIQWNGASIGQANFLVSGSMVTIKKEYLASLGTGAQVFTFVMSGGTNPTLTVTVSDTTLSAPTALTATAGNGQVSLSWSGVSGAVTYSVYQGTVSGSYGSTSIATVSGVIYSYTAEGLVNGTTYYFVVKASNAGGSSSNSNEASATPQAGAGTISDNANLSGLSLSNAALSPAFDASTTSYAANVANSVSSLTVTASVYDPAATVTVNGVGVASGQASGPISLSVGSNTITVVVTAQSGATKTYTITATRAASNSGSSSGGDSPSSSVGSGQIGFRVIIDGKTLDQIATGAMTQENKRTVLTAKVDAARLAAQLAQEGDKPVIVIPASTVSSDKVTVELTGDAVKAMEGKQAVLEVQTANGNYKLPAAQIVIDRLASQLGSQVKLSDIVVHVDIVKSDDAQAKLAANAAEQGKLSVIAPPVDFAVTASYNGQTVEVDKFSTYVERDIPLPDGVAPSKVTTATVLAADGKVYHVPTYIAAYDGKYYAVVNSLTNSTYALIWHPVTFVDMEGHWAKEAVNDMASRMVVNGVDVTHFSPNAAITRAEFAAMIVRALGLADKGSTSAYSDVKTGDWYMGAVAKAQEYGIIEGYKNGTFGPAKTISREESMAIIARAMKLAGIDAGISGPEAEAVLGKFADGVVSAWAKQAVATVVKSGIVSGSDQGLQPTSDITRAETAAIVQRLLKTAKLIDNKNAK</sequence>
<dbReference type="NCBIfam" id="TIGR02543">
    <property type="entry name" value="List_Bact_rpt"/>
    <property type="match status" value="1"/>
</dbReference>
<evidence type="ECO:0000256" key="4">
    <source>
        <dbReference type="ARBA" id="ARBA00023277"/>
    </source>
</evidence>
<feature type="domain" description="Fibronectin type-III" evidence="7">
    <location>
        <begin position="639"/>
        <end position="728"/>
    </location>
</feature>
<keyword evidence="5" id="KW-0624">Polysaccharide degradation</keyword>
<feature type="domain" description="SLH" evidence="8">
    <location>
        <begin position="1078"/>
        <end position="1137"/>
    </location>
</feature>
<organism evidence="9 10">
    <name type="scientific">Paenibacillus ferrarius</name>
    <dbReference type="NCBI Taxonomy" id="1469647"/>
    <lineage>
        <taxon>Bacteria</taxon>
        <taxon>Bacillati</taxon>
        <taxon>Bacillota</taxon>
        <taxon>Bacilli</taxon>
        <taxon>Bacillales</taxon>
        <taxon>Paenibacillaceae</taxon>
        <taxon>Paenibacillus</taxon>
    </lineage>
</organism>
<gene>
    <name evidence="9" type="ORF">BC351_14130</name>
</gene>
<keyword evidence="2" id="KW-0732">Signal</keyword>
<dbReference type="InterPro" id="IPR011493">
    <property type="entry name" value="GLUG"/>
</dbReference>
<dbReference type="Proteomes" id="UP000190626">
    <property type="component" value="Unassembled WGS sequence"/>
</dbReference>
<dbReference type="InterPro" id="IPR013783">
    <property type="entry name" value="Ig-like_fold"/>
</dbReference>
<evidence type="ECO:0000256" key="1">
    <source>
        <dbReference type="ARBA" id="ARBA00004196"/>
    </source>
</evidence>
<dbReference type="InterPro" id="IPR051465">
    <property type="entry name" value="Cell_Envelope_Struct_Comp"/>
</dbReference>
<dbReference type="Pfam" id="PF00395">
    <property type="entry name" value="SLH"/>
    <property type="match status" value="3"/>
</dbReference>
<evidence type="ECO:0000256" key="2">
    <source>
        <dbReference type="ARBA" id="ARBA00022729"/>
    </source>
</evidence>
<dbReference type="Pfam" id="PF03442">
    <property type="entry name" value="CBM_X2"/>
    <property type="match status" value="1"/>
</dbReference>
<dbReference type="Pfam" id="PF12733">
    <property type="entry name" value="Cadherin-like"/>
    <property type="match status" value="1"/>
</dbReference>
<feature type="domain" description="SLH" evidence="8">
    <location>
        <begin position="1208"/>
        <end position="1270"/>
    </location>
</feature>
<evidence type="ECO:0000259" key="7">
    <source>
        <dbReference type="PROSITE" id="PS50853"/>
    </source>
</evidence>
<feature type="compositionally biased region" description="Low complexity" evidence="6">
    <location>
        <begin position="831"/>
        <end position="847"/>
    </location>
</feature>
<dbReference type="InterPro" id="IPR001119">
    <property type="entry name" value="SLH_dom"/>
</dbReference>
<dbReference type="Gene3D" id="2.60.40.4270">
    <property type="entry name" value="Listeria-Bacteroides repeat domain"/>
    <property type="match status" value="2"/>
</dbReference>
<dbReference type="Pfam" id="PF09479">
    <property type="entry name" value="Flg_new"/>
    <property type="match status" value="2"/>
</dbReference>
<name>A0A1V4H5Y8_9BACL</name>
<dbReference type="SMART" id="SM00060">
    <property type="entry name" value="FN3"/>
    <property type="match status" value="1"/>
</dbReference>
<dbReference type="Pfam" id="PF00041">
    <property type="entry name" value="fn3"/>
    <property type="match status" value="1"/>
</dbReference>
<evidence type="ECO:0000256" key="5">
    <source>
        <dbReference type="ARBA" id="ARBA00023326"/>
    </source>
</evidence>
<evidence type="ECO:0000259" key="8">
    <source>
        <dbReference type="PROSITE" id="PS51272"/>
    </source>
</evidence>
<dbReference type="OrthoDB" id="663332at2"/>
<dbReference type="InterPro" id="IPR014756">
    <property type="entry name" value="Ig_E-set"/>
</dbReference>
<dbReference type="EMBL" id="MBTG01000073">
    <property type="protein sequence ID" value="OPH46621.1"/>
    <property type="molecule type" value="Genomic_DNA"/>
</dbReference>
<feature type="domain" description="SLH" evidence="8">
    <location>
        <begin position="1138"/>
        <end position="1201"/>
    </location>
</feature>
<comment type="caution">
    <text evidence="9">The sequence shown here is derived from an EMBL/GenBank/DDBJ whole genome shotgun (WGS) entry which is preliminary data.</text>
</comment>
<dbReference type="SUPFAM" id="SSF49265">
    <property type="entry name" value="Fibronectin type III"/>
    <property type="match status" value="1"/>
</dbReference>